<dbReference type="WBParaSite" id="HCON_00053630-00001">
    <property type="protein sequence ID" value="HCON_00053630-00001"/>
    <property type="gene ID" value="HCON_00053630"/>
</dbReference>
<keyword evidence="2" id="KW-0645">Protease</keyword>
<name>A0A7I4Y4U9_HAECO</name>
<dbReference type="InterPro" id="IPR018202">
    <property type="entry name" value="Ser_caboxypep_ser_AS"/>
</dbReference>
<evidence type="ECO:0000256" key="1">
    <source>
        <dbReference type="ARBA" id="ARBA00009431"/>
    </source>
</evidence>
<feature type="signal peptide" evidence="3">
    <location>
        <begin position="1"/>
        <end position="15"/>
    </location>
</feature>
<protein>
    <recommendedName>
        <fullName evidence="2">Carboxypeptidase</fullName>
        <ecNumber evidence="2">3.4.16.-</ecNumber>
    </recommendedName>
</protein>
<dbReference type="EC" id="3.4.16.-" evidence="2"/>
<keyword evidence="2" id="KW-0378">Hydrolase</keyword>
<sequence>MFLARLIYLFTVCQTQEIKQLPGVGFGLNFKHYSGFFQVSHTHLLHYWFVESQNKPEKDPLIFWFSGGPGYSSLGGLLKGMGPYVTNYDGRSLRENPYSWNKMASVVYIESPAGVGYSYSTDGNITTNDDQTSLENYEAVKQFFQTFPQFRHHATFIMGESYGGVYVPTLAERIIVGQKDFPINLEGIALGNGWVHEKLNIDTSIRYAYGHGIVDEETWNTLQRDCCGGCIDTCDLTQFTGHCATMVEDIDSFLWSGELNPYDLFGDCDSNPIINNDRMTHTLQGVTTGFKPFVLSKKETGDLVSLFKARESRYNDYKCENNTNVITYMNDVEIRKALNIPSNLP</sequence>
<organism evidence="4 5">
    <name type="scientific">Haemonchus contortus</name>
    <name type="common">Barber pole worm</name>
    <dbReference type="NCBI Taxonomy" id="6289"/>
    <lineage>
        <taxon>Eukaryota</taxon>
        <taxon>Metazoa</taxon>
        <taxon>Ecdysozoa</taxon>
        <taxon>Nematoda</taxon>
        <taxon>Chromadorea</taxon>
        <taxon>Rhabditida</taxon>
        <taxon>Rhabditina</taxon>
        <taxon>Rhabditomorpha</taxon>
        <taxon>Strongyloidea</taxon>
        <taxon>Trichostrongylidae</taxon>
        <taxon>Haemonchus</taxon>
    </lineage>
</organism>
<keyword evidence="3" id="KW-0732">Signal</keyword>
<dbReference type="AlphaFoldDB" id="A0A7I4Y4U9"/>
<dbReference type="GO" id="GO:0004185">
    <property type="term" value="F:serine-type carboxypeptidase activity"/>
    <property type="evidence" value="ECO:0007669"/>
    <property type="project" value="UniProtKB-UniRule"/>
</dbReference>
<proteinExistence type="inferred from homology"/>
<dbReference type="InterPro" id="IPR029058">
    <property type="entry name" value="AB_hydrolase_fold"/>
</dbReference>
<dbReference type="SUPFAM" id="SSF53474">
    <property type="entry name" value="alpha/beta-Hydrolases"/>
    <property type="match status" value="1"/>
</dbReference>
<keyword evidence="2" id="KW-0121">Carboxypeptidase</keyword>
<evidence type="ECO:0000256" key="2">
    <source>
        <dbReference type="RuleBase" id="RU361156"/>
    </source>
</evidence>
<dbReference type="GO" id="GO:0006508">
    <property type="term" value="P:proteolysis"/>
    <property type="evidence" value="ECO:0007669"/>
    <property type="project" value="UniProtKB-KW"/>
</dbReference>
<reference evidence="5" key="1">
    <citation type="submission" date="2020-12" db="UniProtKB">
        <authorList>
            <consortium name="WormBaseParasite"/>
        </authorList>
    </citation>
    <scope>IDENTIFICATION</scope>
    <source>
        <strain evidence="5">MHco3</strain>
    </source>
</reference>
<dbReference type="Pfam" id="PF00450">
    <property type="entry name" value="Peptidase_S10"/>
    <property type="match status" value="1"/>
</dbReference>
<comment type="similarity">
    <text evidence="1 2">Belongs to the peptidase S10 family.</text>
</comment>
<dbReference type="InterPro" id="IPR001563">
    <property type="entry name" value="Peptidase_S10"/>
</dbReference>
<keyword evidence="4" id="KW-1185">Reference proteome</keyword>
<accession>A0A7I4Y4U9</accession>
<dbReference type="PROSITE" id="PS00131">
    <property type="entry name" value="CARBOXYPEPT_SER_SER"/>
    <property type="match status" value="1"/>
</dbReference>
<dbReference type="Proteomes" id="UP000025227">
    <property type="component" value="Unplaced"/>
</dbReference>
<evidence type="ECO:0000256" key="3">
    <source>
        <dbReference type="SAM" id="SignalP"/>
    </source>
</evidence>
<dbReference type="Gene3D" id="3.40.50.1820">
    <property type="entry name" value="alpha/beta hydrolase"/>
    <property type="match status" value="1"/>
</dbReference>
<feature type="chain" id="PRO_5035422217" description="Carboxypeptidase" evidence="3">
    <location>
        <begin position="16"/>
        <end position="345"/>
    </location>
</feature>
<evidence type="ECO:0000313" key="5">
    <source>
        <dbReference type="WBParaSite" id="HCON_00053630-00001"/>
    </source>
</evidence>
<dbReference type="PRINTS" id="PR00724">
    <property type="entry name" value="CRBOXYPTASEC"/>
</dbReference>
<dbReference type="PANTHER" id="PTHR11802:SF418">
    <property type="entry name" value="SERINE CARBOXYPEPTIDASE CTSA-1.1"/>
    <property type="match status" value="1"/>
</dbReference>
<dbReference type="PANTHER" id="PTHR11802">
    <property type="entry name" value="SERINE PROTEASE FAMILY S10 SERINE CARBOXYPEPTIDASE"/>
    <property type="match status" value="1"/>
</dbReference>
<evidence type="ECO:0000313" key="4">
    <source>
        <dbReference type="Proteomes" id="UP000025227"/>
    </source>
</evidence>